<dbReference type="GeneID" id="35606883"/>
<dbReference type="OrthoDB" id="3920481at2759"/>
<organism evidence="2 3">
    <name type="scientific">Ramularia collo-cygni</name>
    <dbReference type="NCBI Taxonomy" id="112498"/>
    <lineage>
        <taxon>Eukaryota</taxon>
        <taxon>Fungi</taxon>
        <taxon>Dikarya</taxon>
        <taxon>Ascomycota</taxon>
        <taxon>Pezizomycotina</taxon>
        <taxon>Dothideomycetes</taxon>
        <taxon>Dothideomycetidae</taxon>
        <taxon>Mycosphaerellales</taxon>
        <taxon>Mycosphaerellaceae</taxon>
        <taxon>Ramularia</taxon>
    </lineage>
</organism>
<dbReference type="RefSeq" id="XP_023622440.1">
    <property type="nucleotide sequence ID" value="XM_023766672.1"/>
</dbReference>
<evidence type="ECO:0000313" key="2">
    <source>
        <dbReference type="EMBL" id="CZT15544.1"/>
    </source>
</evidence>
<evidence type="ECO:0000256" key="1">
    <source>
        <dbReference type="SAM" id="MobiDB-lite"/>
    </source>
</evidence>
<proteinExistence type="predicted"/>
<feature type="compositionally biased region" description="Low complexity" evidence="1">
    <location>
        <begin position="98"/>
        <end position="119"/>
    </location>
</feature>
<name>A0A2D3UZC8_9PEZI</name>
<dbReference type="Proteomes" id="UP000225277">
    <property type="component" value="Unassembled WGS sequence"/>
</dbReference>
<accession>A0A2D3UZC8</accession>
<protein>
    <submittedName>
        <fullName evidence="2">Uncharacterized protein</fullName>
    </submittedName>
</protein>
<evidence type="ECO:0000313" key="3">
    <source>
        <dbReference type="Proteomes" id="UP000225277"/>
    </source>
</evidence>
<dbReference type="EMBL" id="FJUY01000001">
    <property type="protein sequence ID" value="CZT15544.1"/>
    <property type="molecule type" value="Genomic_DNA"/>
</dbReference>
<dbReference type="AlphaFoldDB" id="A0A2D3UZC8"/>
<feature type="region of interest" description="Disordered" evidence="1">
    <location>
        <begin position="95"/>
        <end position="119"/>
    </location>
</feature>
<keyword evidence="3" id="KW-1185">Reference proteome</keyword>
<sequence>MSTHHSHVVRQPDYFSVTHMSHSEEYEHFSTESPCSSPAFSPTEATSFSQHPLLATRRESICYTMPAASSLLQIQTNASHGRTQSRPQLQNVLHVTSDESTGSSSSKSSMDSSFSSSSDFARCSRCHRTSSIDYKTGQNSMVQWGMNSYYCSRCADVVGMKR</sequence>
<reference evidence="2 3" key="1">
    <citation type="submission" date="2016-03" db="EMBL/GenBank/DDBJ databases">
        <authorList>
            <person name="Ploux O."/>
        </authorList>
    </citation>
    <scope>NUCLEOTIDE SEQUENCE [LARGE SCALE GENOMIC DNA]</scope>
    <source>
        <strain evidence="2 3">URUG2</strain>
    </source>
</reference>
<gene>
    <name evidence="2" type="ORF">RCC_12333</name>
</gene>